<keyword evidence="3" id="KW-1185">Reference proteome</keyword>
<protein>
    <recommendedName>
        <fullName evidence="1">Mos1 transposase HTH domain-containing protein</fullName>
    </recommendedName>
</protein>
<accession>A0A8X6V4D4</accession>
<dbReference type="InterPro" id="IPR041426">
    <property type="entry name" value="Mos1_HTH"/>
</dbReference>
<evidence type="ECO:0000313" key="2">
    <source>
        <dbReference type="EMBL" id="GFY04342.1"/>
    </source>
</evidence>
<reference evidence="2" key="1">
    <citation type="submission" date="2020-08" db="EMBL/GenBank/DDBJ databases">
        <title>Multicomponent nature underlies the extraordinary mechanical properties of spider dragline silk.</title>
        <authorList>
            <person name="Kono N."/>
            <person name="Nakamura H."/>
            <person name="Mori M."/>
            <person name="Yoshida Y."/>
            <person name="Ohtoshi R."/>
            <person name="Malay A.D."/>
            <person name="Moran D.A.P."/>
            <person name="Tomita M."/>
            <person name="Numata K."/>
            <person name="Arakawa K."/>
        </authorList>
    </citation>
    <scope>NUCLEOTIDE SEQUENCE</scope>
</reference>
<feature type="domain" description="Mos1 transposase HTH" evidence="1">
    <location>
        <begin position="49"/>
        <end position="82"/>
    </location>
</feature>
<dbReference type="AlphaFoldDB" id="A0A8X6V4D4"/>
<dbReference type="EMBL" id="BMAU01021244">
    <property type="protein sequence ID" value="GFY04342.1"/>
    <property type="molecule type" value="Genomic_DNA"/>
</dbReference>
<evidence type="ECO:0000313" key="3">
    <source>
        <dbReference type="Proteomes" id="UP000887159"/>
    </source>
</evidence>
<organism evidence="2 3">
    <name type="scientific">Trichonephila clavipes</name>
    <name type="common">Golden silk orbweaver</name>
    <name type="synonym">Nephila clavipes</name>
    <dbReference type="NCBI Taxonomy" id="2585209"/>
    <lineage>
        <taxon>Eukaryota</taxon>
        <taxon>Metazoa</taxon>
        <taxon>Ecdysozoa</taxon>
        <taxon>Arthropoda</taxon>
        <taxon>Chelicerata</taxon>
        <taxon>Arachnida</taxon>
        <taxon>Araneae</taxon>
        <taxon>Araneomorphae</taxon>
        <taxon>Entelegynae</taxon>
        <taxon>Araneoidea</taxon>
        <taxon>Nephilidae</taxon>
        <taxon>Trichonephila</taxon>
    </lineage>
</organism>
<evidence type="ECO:0000259" key="1">
    <source>
        <dbReference type="Pfam" id="PF17906"/>
    </source>
</evidence>
<proteinExistence type="predicted"/>
<gene>
    <name evidence="2" type="ORF">TNCV_4414301</name>
</gene>
<comment type="caution">
    <text evidence="2">The sequence shown here is derived from an EMBL/GenBank/DDBJ whole genome shotgun (WGS) entry which is preliminary data.</text>
</comment>
<name>A0A8X6V4D4_TRICX</name>
<sequence length="101" mass="11434">MSFRWRGVEVRSEASSDIVLVTQTRSESVPIALVLRSSVTSRFSLIKAENASQAAEIVNSVYGADTVTANNVQFWLRRFRSGIFDVKVAPSHRQTRHRKLR</sequence>
<dbReference type="Pfam" id="PF17906">
    <property type="entry name" value="HTH_48"/>
    <property type="match status" value="1"/>
</dbReference>
<dbReference type="Proteomes" id="UP000887159">
    <property type="component" value="Unassembled WGS sequence"/>
</dbReference>
<dbReference type="Gene3D" id="1.10.10.1450">
    <property type="match status" value="1"/>
</dbReference>